<protein>
    <submittedName>
        <fullName evidence="2">(salmon louse) hypothetical protein</fullName>
    </submittedName>
</protein>
<dbReference type="EMBL" id="CAJNVT010000147">
    <property type="protein sequence ID" value="CAF2746529.1"/>
    <property type="molecule type" value="Genomic_DNA"/>
</dbReference>
<dbReference type="AlphaFoldDB" id="A0A817FFC1"/>
<reference evidence="2" key="1">
    <citation type="submission" date="2021-02" db="EMBL/GenBank/DDBJ databases">
        <authorList>
            <person name="Bekaert M."/>
        </authorList>
    </citation>
    <scope>NUCLEOTIDE SEQUENCE</scope>
    <source>
        <strain evidence="2">IoA-00</strain>
    </source>
</reference>
<evidence type="ECO:0000313" key="2">
    <source>
        <dbReference type="EMBL" id="CAF2746529.1"/>
    </source>
</evidence>
<keyword evidence="1" id="KW-0472">Membrane</keyword>
<organism evidence="2 3">
    <name type="scientific">Lepeophtheirus salmonis</name>
    <name type="common">Salmon louse</name>
    <name type="synonym">Caligus salmonis</name>
    <dbReference type="NCBI Taxonomy" id="72036"/>
    <lineage>
        <taxon>Eukaryota</taxon>
        <taxon>Metazoa</taxon>
        <taxon>Ecdysozoa</taxon>
        <taxon>Arthropoda</taxon>
        <taxon>Crustacea</taxon>
        <taxon>Multicrustacea</taxon>
        <taxon>Hexanauplia</taxon>
        <taxon>Copepoda</taxon>
        <taxon>Siphonostomatoida</taxon>
        <taxon>Caligidae</taxon>
        <taxon>Lepeophtheirus</taxon>
    </lineage>
</organism>
<evidence type="ECO:0000313" key="3">
    <source>
        <dbReference type="Proteomes" id="UP000675881"/>
    </source>
</evidence>
<dbReference type="Proteomes" id="UP000675881">
    <property type="component" value="Unassembled WGS sequence"/>
</dbReference>
<keyword evidence="3" id="KW-1185">Reference proteome</keyword>
<feature type="transmembrane region" description="Helical" evidence="1">
    <location>
        <begin position="75"/>
        <end position="99"/>
    </location>
</feature>
<accession>A0A817FFC1</accession>
<proteinExistence type="predicted"/>
<evidence type="ECO:0000256" key="1">
    <source>
        <dbReference type="SAM" id="Phobius"/>
    </source>
</evidence>
<keyword evidence="1" id="KW-1133">Transmembrane helix</keyword>
<name>A0A817FFC1_LEPSM</name>
<sequence>MKEEPTDAVEYLKEFGVCEVNGTVYSKGPITMECIQLTEEVFARSTINWKQSGQNSQKSSIMLSNRFQIDVSVKFLPLIFVNILRSLILVACSLIYISYGNNQQNFHLLLQ</sequence>
<comment type="caution">
    <text evidence="2">The sequence shown here is derived from an EMBL/GenBank/DDBJ whole genome shotgun (WGS) entry which is preliminary data.</text>
</comment>
<gene>
    <name evidence="2" type="ORF">LSAA_312</name>
</gene>
<keyword evidence="1" id="KW-0812">Transmembrane</keyword>